<feature type="signal peptide" evidence="2">
    <location>
        <begin position="1"/>
        <end position="23"/>
    </location>
</feature>
<keyword evidence="1 2" id="KW-0732">Signal</keyword>
<sequence>MKNSVKLLGASVLSMAVALPAFAGEITVYTAYEEDEIASYVAAAEKAIPDLKINVLRLSTGTLAARLIAEAGNPQADMLWGQAITATMDPQILDQLEPYEAEGADALDERYRDPENRWFAPTGYMGTFCVNTARLEQKGLPMPASWKDLEDPAFKGEIIMANPTSSGTGYLHVIALLHELGEEEGWAQLERVDANIAQYTSSGSKPCKSVRSGEYTVGISLAITAAQSVEQGYPVKAVFPEEGSGYELEAAGLMKASDNKEDVKRFMDWLLTDEAIALYEDYKILIAAPGTTPAQSAIDAGVPEDVQSILADIDFPKSAEQQDEVKTTWKEKFGR</sequence>
<proteinExistence type="predicted"/>
<dbReference type="OrthoDB" id="9766989at2"/>
<dbReference type="AlphaFoldDB" id="A0A1R3WRY8"/>
<dbReference type="STRING" id="515897.SAMN05421849_1350"/>
<dbReference type="Gene3D" id="3.40.190.10">
    <property type="entry name" value="Periplasmic binding protein-like II"/>
    <property type="match status" value="2"/>
</dbReference>
<keyword evidence="4" id="KW-1185">Reference proteome</keyword>
<dbReference type="Proteomes" id="UP000192455">
    <property type="component" value="Unassembled WGS sequence"/>
</dbReference>
<reference evidence="3 4" key="1">
    <citation type="submission" date="2017-01" db="EMBL/GenBank/DDBJ databases">
        <authorList>
            <person name="Mah S.A."/>
            <person name="Swanson W.J."/>
            <person name="Moy G.W."/>
            <person name="Vacquier V.D."/>
        </authorList>
    </citation>
    <scope>NUCLEOTIDE SEQUENCE [LARGE SCALE GENOMIC DNA]</scope>
    <source>
        <strain evidence="3 4">DSM 21219</strain>
    </source>
</reference>
<dbReference type="SUPFAM" id="SSF53850">
    <property type="entry name" value="Periplasmic binding protein-like II"/>
    <property type="match status" value="1"/>
</dbReference>
<evidence type="ECO:0000313" key="3">
    <source>
        <dbReference type="EMBL" id="SIT80652.1"/>
    </source>
</evidence>
<protein>
    <submittedName>
        <fullName evidence="3">Iron(III) transport system substrate-binding protein</fullName>
    </submittedName>
</protein>
<evidence type="ECO:0000256" key="2">
    <source>
        <dbReference type="SAM" id="SignalP"/>
    </source>
</evidence>
<dbReference type="EMBL" id="FTPS01000001">
    <property type="protein sequence ID" value="SIT80652.1"/>
    <property type="molecule type" value="Genomic_DNA"/>
</dbReference>
<dbReference type="Pfam" id="PF13343">
    <property type="entry name" value="SBP_bac_6"/>
    <property type="match status" value="1"/>
</dbReference>
<dbReference type="CDD" id="cd13544">
    <property type="entry name" value="PBP2_Fbp_like_1"/>
    <property type="match status" value="1"/>
</dbReference>
<accession>A0A1R3WRY8</accession>
<dbReference type="GO" id="GO:0030976">
    <property type="term" value="F:thiamine pyrophosphate binding"/>
    <property type="evidence" value="ECO:0007669"/>
    <property type="project" value="TreeGrafter"/>
</dbReference>
<dbReference type="GO" id="GO:0030288">
    <property type="term" value="C:outer membrane-bounded periplasmic space"/>
    <property type="evidence" value="ECO:0007669"/>
    <property type="project" value="TreeGrafter"/>
</dbReference>
<dbReference type="GO" id="GO:0030975">
    <property type="term" value="F:thiamine binding"/>
    <property type="evidence" value="ECO:0007669"/>
    <property type="project" value="TreeGrafter"/>
</dbReference>
<dbReference type="RefSeq" id="WP_076648878.1">
    <property type="nucleotide sequence ID" value="NZ_FTPS01000001.1"/>
</dbReference>
<dbReference type="PANTHER" id="PTHR30006:SF2">
    <property type="entry name" value="ABC TRANSPORTER SUBSTRATE-BINDING PROTEIN"/>
    <property type="match status" value="1"/>
</dbReference>
<name>A0A1R3WRY8_9RHOB</name>
<dbReference type="PANTHER" id="PTHR30006">
    <property type="entry name" value="THIAMINE-BINDING PERIPLASMIC PROTEIN-RELATED"/>
    <property type="match status" value="1"/>
</dbReference>
<feature type="chain" id="PRO_5012210117" evidence="2">
    <location>
        <begin position="24"/>
        <end position="335"/>
    </location>
</feature>
<evidence type="ECO:0000256" key="1">
    <source>
        <dbReference type="ARBA" id="ARBA00022729"/>
    </source>
</evidence>
<dbReference type="GO" id="GO:0015888">
    <property type="term" value="P:thiamine transport"/>
    <property type="evidence" value="ECO:0007669"/>
    <property type="project" value="TreeGrafter"/>
</dbReference>
<gene>
    <name evidence="3" type="ORF">SAMN05421849_1350</name>
</gene>
<evidence type="ECO:0000313" key="4">
    <source>
        <dbReference type="Proteomes" id="UP000192455"/>
    </source>
</evidence>
<organism evidence="3 4">
    <name type="scientific">Pontibaca methylaminivorans</name>
    <dbReference type="NCBI Taxonomy" id="515897"/>
    <lineage>
        <taxon>Bacteria</taxon>
        <taxon>Pseudomonadati</taxon>
        <taxon>Pseudomonadota</taxon>
        <taxon>Alphaproteobacteria</taxon>
        <taxon>Rhodobacterales</taxon>
        <taxon>Roseobacteraceae</taxon>
        <taxon>Pontibaca</taxon>
    </lineage>
</organism>